<evidence type="ECO:0008006" key="4">
    <source>
        <dbReference type="Google" id="ProtNLM"/>
    </source>
</evidence>
<sequence>MAIGPRTKTLQSRLFRRGQEYQDQRRGGDLTGKRSQPARRRKHLYLVLDDWEKGFSVHKIDTDSFDSDSDDDDDRDGGVAVAGHLPDPALRLESPGGADMSFAAMGSKIFIVTDARYGQTPVLVYDVETAGLAIGPAVPAQLRCGFSTVVAAREMLYAFSPPACNKQHSFYVMSCTPTGSHDPGGEGWSWRSLLAPPPPFDIYEIITSYAVHSDGRTIFMTTSYSDRPGLQKSTYSFNTKYCVWRWHPWVLPFRGQGYFDSELDAWVGLHKDGYICSCELPSDIGSETPIELGTMELDWQMAEDKFSRKETERHLRASLTYLGRSKFCLLQSVMRKGSKAKYPLGDDGGCVLHLTIFGLKYNNKGELCTTNHKSSRSYRVTRHTDFFPPVAFWV</sequence>
<dbReference type="PANTHER" id="PTHR33085">
    <property type="entry name" value="OS12G0113100 PROTEIN-RELATED"/>
    <property type="match status" value="1"/>
</dbReference>
<proteinExistence type="predicted"/>
<feature type="region of interest" description="Disordered" evidence="1">
    <location>
        <begin position="1"/>
        <end position="37"/>
    </location>
</feature>
<dbReference type="Pfam" id="PF07893">
    <property type="entry name" value="DUF1668"/>
    <property type="match status" value="1"/>
</dbReference>
<reference evidence="2" key="1">
    <citation type="submission" date="2024-10" db="EMBL/GenBank/DDBJ databases">
        <authorList>
            <person name="Ryan C."/>
        </authorList>
    </citation>
    <scope>NUCLEOTIDE SEQUENCE [LARGE SCALE GENOMIC DNA]</scope>
</reference>
<evidence type="ECO:0000313" key="2">
    <source>
        <dbReference type="EMBL" id="CAL5061277.1"/>
    </source>
</evidence>
<keyword evidence="3" id="KW-1185">Reference proteome</keyword>
<accession>A0ABC9ER23</accession>
<evidence type="ECO:0000256" key="1">
    <source>
        <dbReference type="SAM" id="MobiDB-lite"/>
    </source>
</evidence>
<dbReference type="AlphaFoldDB" id="A0ABC9ER23"/>
<gene>
    <name evidence="2" type="ORF">URODEC1_LOCUS97614</name>
</gene>
<evidence type="ECO:0000313" key="3">
    <source>
        <dbReference type="Proteomes" id="UP001497457"/>
    </source>
</evidence>
<organism evidence="2 3">
    <name type="scientific">Urochloa decumbens</name>
    <dbReference type="NCBI Taxonomy" id="240449"/>
    <lineage>
        <taxon>Eukaryota</taxon>
        <taxon>Viridiplantae</taxon>
        <taxon>Streptophyta</taxon>
        <taxon>Embryophyta</taxon>
        <taxon>Tracheophyta</taxon>
        <taxon>Spermatophyta</taxon>
        <taxon>Magnoliopsida</taxon>
        <taxon>Liliopsida</taxon>
        <taxon>Poales</taxon>
        <taxon>Poaceae</taxon>
        <taxon>PACMAD clade</taxon>
        <taxon>Panicoideae</taxon>
        <taxon>Panicodae</taxon>
        <taxon>Paniceae</taxon>
        <taxon>Melinidinae</taxon>
        <taxon>Urochloa</taxon>
    </lineage>
</organism>
<dbReference type="Proteomes" id="UP001497457">
    <property type="component" value="Chromosome 5rd"/>
</dbReference>
<dbReference type="PANTHER" id="PTHR33085:SF41">
    <property type="entry name" value="OS12G0624400 PROTEIN"/>
    <property type="match status" value="1"/>
</dbReference>
<name>A0ABC9ER23_9POAL</name>
<feature type="compositionally biased region" description="Basic and acidic residues" evidence="1">
    <location>
        <begin position="17"/>
        <end position="32"/>
    </location>
</feature>
<dbReference type="InterPro" id="IPR012871">
    <property type="entry name" value="DUF1668_ORYSA"/>
</dbReference>
<dbReference type="EMBL" id="OZ075115">
    <property type="protein sequence ID" value="CAL5061277.1"/>
    <property type="molecule type" value="Genomic_DNA"/>
</dbReference>
<protein>
    <recommendedName>
        <fullName evidence="4">DUF1618 domain-containing protein</fullName>
    </recommendedName>
</protein>